<feature type="transmembrane region" description="Helical" evidence="1">
    <location>
        <begin position="142"/>
        <end position="162"/>
    </location>
</feature>
<feature type="transmembrane region" description="Helical" evidence="1">
    <location>
        <begin position="257"/>
        <end position="274"/>
    </location>
</feature>
<gene>
    <name evidence="3" type="ORF">CI1B_82740</name>
</gene>
<feature type="transmembrane region" description="Helical" evidence="1">
    <location>
        <begin position="52"/>
        <end position="71"/>
    </location>
</feature>
<dbReference type="OrthoDB" id="7584858at2"/>
<feature type="transmembrane region" description="Helical" evidence="1">
    <location>
        <begin position="280"/>
        <end position="299"/>
    </location>
</feature>
<feature type="transmembrane region" description="Helical" evidence="1">
    <location>
        <begin position="83"/>
        <end position="105"/>
    </location>
</feature>
<evidence type="ECO:0000256" key="1">
    <source>
        <dbReference type="SAM" id="Phobius"/>
    </source>
</evidence>
<reference evidence="3" key="1">
    <citation type="submission" date="2019-02" db="EMBL/GenBank/DDBJ databases">
        <authorList>
            <person name="Pothier F.J."/>
        </authorList>
    </citation>
    <scope>NUCLEOTIDE SEQUENCE</scope>
    <source>
        <strain evidence="3">CI-1B</strain>
    </source>
</reference>
<evidence type="ECO:0000313" key="3">
    <source>
        <dbReference type="EMBL" id="VIO79940.1"/>
    </source>
</evidence>
<dbReference type="AlphaFoldDB" id="A0A508U0K4"/>
<dbReference type="Proteomes" id="UP000328092">
    <property type="component" value="Unassembled WGS sequence"/>
</dbReference>
<sequence length="327" mass="35719">MYPGVPDRDTGVSWEGTTVTNQVVEVRVLWLVIASVVAVDLIWLLASGMSVTVSPAKAIALCSVLLLVLVYTKFRPDRRISELATACAQLVVFTAAGAVLSYLTVTANFPLIDRQLAEADAALKLDWLAFFEWVDARPTIKGVLVIAYDSSMMQVAVLLLWLSACDRIERMREFVWLFVATLLVIIPISWIIPAASAWVHFGVTERADAYHLADFNALRAGQMTRISLAQVNGLITFPSFHAALAVMLIYASRGVKLLFPAFLVLNVLMLAATPTVGGHYFTDIIAGVSVVVCLAILHGGSWRALFARWTTAPSQAAGYLQTDEGRY</sequence>
<dbReference type="InterPro" id="IPR026841">
    <property type="entry name" value="Aur1/Ipt1"/>
</dbReference>
<comment type="caution">
    <text evidence="3">The sequence shown here is derived from an EMBL/GenBank/DDBJ whole genome shotgun (WGS) entry which is preliminary data.</text>
</comment>
<feature type="domain" description="Inositolphosphotransferase Aur1/Ipt1" evidence="2">
    <location>
        <begin position="114"/>
        <end position="295"/>
    </location>
</feature>
<organism evidence="3 4">
    <name type="scientific">Bradyrhizobium ivorense</name>
    <dbReference type="NCBI Taxonomy" id="2511166"/>
    <lineage>
        <taxon>Bacteria</taxon>
        <taxon>Pseudomonadati</taxon>
        <taxon>Pseudomonadota</taxon>
        <taxon>Alphaproteobacteria</taxon>
        <taxon>Hyphomicrobiales</taxon>
        <taxon>Nitrobacteraceae</taxon>
        <taxon>Bradyrhizobium</taxon>
    </lineage>
</organism>
<feature type="transmembrane region" description="Helical" evidence="1">
    <location>
        <begin position="231"/>
        <end position="250"/>
    </location>
</feature>
<dbReference type="Pfam" id="PF14378">
    <property type="entry name" value="PAP2_3"/>
    <property type="match status" value="1"/>
</dbReference>
<feature type="transmembrane region" description="Helical" evidence="1">
    <location>
        <begin position="174"/>
        <end position="192"/>
    </location>
</feature>
<evidence type="ECO:0000259" key="2">
    <source>
        <dbReference type="Pfam" id="PF14378"/>
    </source>
</evidence>
<keyword evidence="1" id="KW-1133">Transmembrane helix</keyword>
<dbReference type="GO" id="GO:0016020">
    <property type="term" value="C:membrane"/>
    <property type="evidence" value="ECO:0007669"/>
    <property type="project" value="UniProtKB-SubCell"/>
</dbReference>
<proteinExistence type="predicted"/>
<dbReference type="EMBL" id="CAADFC020000033">
    <property type="protein sequence ID" value="VIO79940.1"/>
    <property type="molecule type" value="Genomic_DNA"/>
</dbReference>
<keyword evidence="1" id="KW-0472">Membrane</keyword>
<accession>A0A508U0K4</accession>
<feature type="transmembrane region" description="Helical" evidence="1">
    <location>
        <begin position="28"/>
        <end position="46"/>
    </location>
</feature>
<keyword evidence="1" id="KW-0812">Transmembrane</keyword>
<keyword evidence="4" id="KW-1185">Reference proteome</keyword>
<protein>
    <recommendedName>
        <fullName evidence="2">Inositolphosphotransferase Aur1/Ipt1 domain-containing protein</fullName>
    </recommendedName>
</protein>
<evidence type="ECO:0000313" key="4">
    <source>
        <dbReference type="Proteomes" id="UP000328092"/>
    </source>
</evidence>
<name>A0A508U0K4_9BRAD</name>